<evidence type="ECO:0000313" key="2">
    <source>
        <dbReference type="Proteomes" id="UP001633002"/>
    </source>
</evidence>
<reference evidence="1 2" key="1">
    <citation type="submission" date="2024-09" db="EMBL/GenBank/DDBJ databases">
        <title>Chromosome-scale assembly of Riccia sorocarpa.</title>
        <authorList>
            <person name="Paukszto L."/>
        </authorList>
    </citation>
    <scope>NUCLEOTIDE SEQUENCE [LARGE SCALE GENOMIC DNA]</scope>
    <source>
        <strain evidence="1">LP-2024</strain>
        <tissue evidence="1">Aerial parts of the thallus</tissue>
    </source>
</reference>
<comment type="caution">
    <text evidence="1">The sequence shown here is derived from an EMBL/GenBank/DDBJ whole genome shotgun (WGS) entry which is preliminary data.</text>
</comment>
<evidence type="ECO:0000313" key="1">
    <source>
        <dbReference type="EMBL" id="KAL3677513.1"/>
    </source>
</evidence>
<organism evidence="1 2">
    <name type="scientific">Riccia sorocarpa</name>
    <dbReference type="NCBI Taxonomy" id="122646"/>
    <lineage>
        <taxon>Eukaryota</taxon>
        <taxon>Viridiplantae</taxon>
        <taxon>Streptophyta</taxon>
        <taxon>Embryophyta</taxon>
        <taxon>Marchantiophyta</taxon>
        <taxon>Marchantiopsida</taxon>
        <taxon>Marchantiidae</taxon>
        <taxon>Marchantiales</taxon>
        <taxon>Ricciaceae</taxon>
        <taxon>Riccia</taxon>
    </lineage>
</organism>
<dbReference type="Proteomes" id="UP001633002">
    <property type="component" value="Unassembled WGS sequence"/>
</dbReference>
<keyword evidence="2" id="KW-1185">Reference proteome</keyword>
<dbReference type="AlphaFoldDB" id="A0ABD3GF07"/>
<proteinExistence type="predicted"/>
<accession>A0ABD3GF07</accession>
<protein>
    <submittedName>
        <fullName evidence="1">Uncharacterized protein</fullName>
    </submittedName>
</protein>
<dbReference type="EMBL" id="JBJQOH010000008">
    <property type="protein sequence ID" value="KAL3677513.1"/>
    <property type="molecule type" value="Genomic_DNA"/>
</dbReference>
<gene>
    <name evidence="1" type="ORF">R1sor_027461</name>
</gene>
<sequence>MLEPVCLRASAHASSGLNERGRGFGIWRMDGADLHPSNAKLVLAPSSTSVRRLADARSAEGVSGNVERSRREEHIPYLVNENRRVGNFFMCWFMEEIERSEEMNAVNVMSSGGEG</sequence>
<name>A0ABD3GF07_9MARC</name>